<feature type="transmembrane region" description="Helical" evidence="2">
    <location>
        <begin position="304"/>
        <end position="324"/>
    </location>
</feature>
<accession>A0AAN6TM10</accession>
<feature type="compositionally biased region" description="Basic residues" evidence="1">
    <location>
        <begin position="110"/>
        <end position="121"/>
    </location>
</feature>
<dbReference type="RefSeq" id="XP_064674484.1">
    <property type="nucleotide sequence ID" value="XM_064814421.1"/>
</dbReference>
<dbReference type="AlphaFoldDB" id="A0AAN6TM10"/>
<gene>
    <name evidence="3" type="ORF">N656DRAFT_775300</name>
</gene>
<keyword evidence="2" id="KW-0812">Transmembrane</keyword>
<evidence type="ECO:0000256" key="2">
    <source>
        <dbReference type="SAM" id="Phobius"/>
    </source>
</evidence>
<feature type="region of interest" description="Disordered" evidence="1">
    <location>
        <begin position="151"/>
        <end position="171"/>
    </location>
</feature>
<feature type="transmembrane region" description="Helical" evidence="2">
    <location>
        <begin position="259"/>
        <end position="284"/>
    </location>
</feature>
<evidence type="ECO:0000313" key="3">
    <source>
        <dbReference type="EMBL" id="KAK4116914.1"/>
    </source>
</evidence>
<evidence type="ECO:0000256" key="1">
    <source>
        <dbReference type="SAM" id="MobiDB-lite"/>
    </source>
</evidence>
<dbReference type="Proteomes" id="UP001302812">
    <property type="component" value="Unassembled WGS sequence"/>
</dbReference>
<reference evidence="3" key="1">
    <citation type="journal article" date="2023" name="Mol. Phylogenet. Evol.">
        <title>Genome-scale phylogeny and comparative genomics of the fungal order Sordariales.</title>
        <authorList>
            <person name="Hensen N."/>
            <person name="Bonometti L."/>
            <person name="Westerberg I."/>
            <person name="Brannstrom I.O."/>
            <person name="Guillou S."/>
            <person name="Cros-Aarteil S."/>
            <person name="Calhoun S."/>
            <person name="Haridas S."/>
            <person name="Kuo A."/>
            <person name="Mondo S."/>
            <person name="Pangilinan J."/>
            <person name="Riley R."/>
            <person name="LaButti K."/>
            <person name="Andreopoulos B."/>
            <person name="Lipzen A."/>
            <person name="Chen C."/>
            <person name="Yan M."/>
            <person name="Daum C."/>
            <person name="Ng V."/>
            <person name="Clum A."/>
            <person name="Steindorff A."/>
            <person name="Ohm R.A."/>
            <person name="Martin F."/>
            <person name="Silar P."/>
            <person name="Natvig D.O."/>
            <person name="Lalanne C."/>
            <person name="Gautier V."/>
            <person name="Ament-Velasquez S.L."/>
            <person name="Kruys A."/>
            <person name="Hutchinson M.I."/>
            <person name="Powell A.J."/>
            <person name="Barry K."/>
            <person name="Miller A.N."/>
            <person name="Grigoriev I.V."/>
            <person name="Debuchy R."/>
            <person name="Gladieux P."/>
            <person name="Hiltunen Thoren M."/>
            <person name="Johannesson H."/>
        </authorList>
    </citation>
    <scope>NUCLEOTIDE SEQUENCE</scope>
    <source>
        <strain evidence="3">CBS 508.74</strain>
    </source>
</reference>
<dbReference type="EMBL" id="MU853333">
    <property type="protein sequence ID" value="KAK4116914.1"/>
    <property type="molecule type" value="Genomic_DNA"/>
</dbReference>
<keyword evidence="2" id="KW-0472">Membrane</keyword>
<name>A0AAN6TM10_9PEZI</name>
<feature type="region of interest" description="Disordered" evidence="1">
    <location>
        <begin position="102"/>
        <end position="132"/>
    </location>
</feature>
<keyword evidence="2" id="KW-1133">Transmembrane helix</keyword>
<organism evidence="3 4">
    <name type="scientific">Canariomyces notabilis</name>
    <dbReference type="NCBI Taxonomy" id="2074819"/>
    <lineage>
        <taxon>Eukaryota</taxon>
        <taxon>Fungi</taxon>
        <taxon>Dikarya</taxon>
        <taxon>Ascomycota</taxon>
        <taxon>Pezizomycotina</taxon>
        <taxon>Sordariomycetes</taxon>
        <taxon>Sordariomycetidae</taxon>
        <taxon>Sordariales</taxon>
        <taxon>Chaetomiaceae</taxon>
        <taxon>Canariomyces</taxon>
    </lineage>
</organism>
<dbReference type="GeneID" id="89938546"/>
<protein>
    <submittedName>
        <fullName evidence="3">Uncharacterized protein</fullName>
    </submittedName>
</protein>
<proteinExistence type="predicted"/>
<comment type="caution">
    <text evidence="3">The sequence shown here is derived from an EMBL/GenBank/DDBJ whole genome shotgun (WGS) entry which is preliminary data.</text>
</comment>
<keyword evidence="4" id="KW-1185">Reference proteome</keyword>
<reference evidence="3" key="2">
    <citation type="submission" date="2023-05" db="EMBL/GenBank/DDBJ databases">
        <authorList>
            <consortium name="Lawrence Berkeley National Laboratory"/>
            <person name="Steindorff A."/>
            <person name="Hensen N."/>
            <person name="Bonometti L."/>
            <person name="Westerberg I."/>
            <person name="Brannstrom I.O."/>
            <person name="Guillou S."/>
            <person name="Cros-Aarteil S."/>
            <person name="Calhoun S."/>
            <person name="Haridas S."/>
            <person name="Kuo A."/>
            <person name="Mondo S."/>
            <person name="Pangilinan J."/>
            <person name="Riley R."/>
            <person name="Labutti K."/>
            <person name="Andreopoulos B."/>
            <person name="Lipzen A."/>
            <person name="Chen C."/>
            <person name="Yanf M."/>
            <person name="Daum C."/>
            <person name="Ng V."/>
            <person name="Clum A."/>
            <person name="Ohm R."/>
            <person name="Martin F."/>
            <person name="Silar P."/>
            <person name="Natvig D."/>
            <person name="Lalanne C."/>
            <person name="Gautier V."/>
            <person name="Ament-Velasquez S.L."/>
            <person name="Kruys A."/>
            <person name="Hutchinson M.I."/>
            <person name="Powell A.J."/>
            <person name="Barry K."/>
            <person name="Miller A.N."/>
            <person name="Grigoriev I.V."/>
            <person name="Debuchy R."/>
            <person name="Gladieux P."/>
            <person name="Thoren M.H."/>
            <person name="Johannesson H."/>
        </authorList>
    </citation>
    <scope>NUCLEOTIDE SEQUENCE</scope>
    <source>
        <strain evidence="3">CBS 508.74</strain>
    </source>
</reference>
<evidence type="ECO:0000313" key="4">
    <source>
        <dbReference type="Proteomes" id="UP001302812"/>
    </source>
</evidence>
<sequence length="387" mass="43704">MANDILTPDFWPCVDRLALQLTTLLLSLIHLLDKHFPASRETSLRSIHQDLHALVSQAAYMSIGIRRSRDIFRFSSPFPGEVWDLDQEHVDDTIYKQSKALTDEADKAAERRHRARRRGSRQRAESPRPLTIGERGRALVTSLLNVITPPRSPAWGDVDEQDADDLNTPNSFRHPSRLAKVQIVVWPMLQRFASGVTVDPVSGTAEGQHITTLFKAQAVYYCGRIDQPGEQYEERPTLEEWVREKTRDDSWRLPRELPWVAYFIACWLLISVLLGTGSMAYGLLNILPAEGLVGFVRHILLRMLINSLKIYIVASQILLFIVYATKNTAVGLFGLALRKGPFPSSWVRGIGLHGMVTDGDLFAYPNFKWESIKGAANAVVGHIVWEK</sequence>